<accession>A0ACB8T2Q5</accession>
<name>A0ACB8T2Q5_9AGAM</name>
<keyword evidence="1" id="KW-0648">Protein biosynthesis</keyword>
<evidence type="ECO:0000313" key="1">
    <source>
        <dbReference type="EMBL" id="KAI0062777.1"/>
    </source>
</evidence>
<comment type="caution">
    <text evidence="1">The sequence shown here is derived from an EMBL/GenBank/DDBJ whole genome shotgun (WGS) entry which is preliminary data.</text>
</comment>
<reference evidence="1" key="1">
    <citation type="submission" date="2021-03" db="EMBL/GenBank/DDBJ databases">
        <authorList>
            <consortium name="DOE Joint Genome Institute"/>
            <person name="Ahrendt S."/>
            <person name="Looney B.P."/>
            <person name="Miyauchi S."/>
            <person name="Morin E."/>
            <person name="Drula E."/>
            <person name="Courty P.E."/>
            <person name="Chicoki N."/>
            <person name="Fauchery L."/>
            <person name="Kohler A."/>
            <person name="Kuo A."/>
            <person name="Labutti K."/>
            <person name="Pangilinan J."/>
            <person name="Lipzen A."/>
            <person name="Riley R."/>
            <person name="Andreopoulos W."/>
            <person name="He G."/>
            <person name="Johnson J."/>
            <person name="Barry K.W."/>
            <person name="Grigoriev I.V."/>
            <person name="Nagy L."/>
            <person name="Hibbett D."/>
            <person name="Henrissat B."/>
            <person name="Matheny P.B."/>
            <person name="Labbe J."/>
            <person name="Martin F."/>
        </authorList>
    </citation>
    <scope>NUCLEOTIDE SEQUENCE</scope>
    <source>
        <strain evidence="1">HHB10654</strain>
    </source>
</reference>
<dbReference type="EMBL" id="MU277206">
    <property type="protein sequence ID" value="KAI0062777.1"/>
    <property type="molecule type" value="Genomic_DNA"/>
</dbReference>
<dbReference type="Proteomes" id="UP000814140">
    <property type="component" value="Unassembled WGS sequence"/>
</dbReference>
<organism evidence="1 2">
    <name type="scientific">Artomyces pyxidatus</name>
    <dbReference type="NCBI Taxonomy" id="48021"/>
    <lineage>
        <taxon>Eukaryota</taxon>
        <taxon>Fungi</taxon>
        <taxon>Dikarya</taxon>
        <taxon>Basidiomycota</taxon>
        <taxon>Agaricomycotina</taxon>
        <taxon>Agaricomycetes</taxon>
        <taxon>Russulales</taxon>
        <taxon>Auriscalpiaceae</taxon>
        <taxon>Artomyces</taxon>
    </lineage>
</organism>
<keyword evidence="1" id="KW-0396">Initiation factor</keyword>
<gene>
    <name evidence="1" type="ORF">BV25DRAFT_1855574</name>
</gene>
<proteinExistence type="predicted"/>
<reference evidence="1" key="2">
    <citation type="journal article" date="2022" name="New Phytol.">
        <title>Evolutionary transition to the ectomycorrhizal habit in the genomes of a hyperdiverse lineage of mushroom-forming fungi.</title>
        <authorList>
            <person name="Looney B."/>
            <person name="Miyauchi S."/>
            <person name="Morin E."/>
            <person name="Drula E."/>
            <person name="Courty P.E."/>
            <person name="Kohler A."/>
            <person name="Kuo A."/>
            <person name="LaButti K."/>
            <person name="Pangilinan J."/>
            <person name="Lipzen A."/>
            <person name="Riley R."/>
            <person name="Andreopoulos W."/>
            <person name="He G."/>
            <person name="Johnson J."/>
            <person name="Nolan M."/>
            <person name="Tritt A."/>
            <person name="Barry K.W."/>
            <person name="Grigoriev I.V."/>
            <person name="Nagy L.G."/>
            <person name="Hibbett D."/>
            <person name="Henrissat B."/>
            <person name="Matheny P.B."/>
            <person name="Labbe J."/>
            <person name="Martin F.M."/>
        </authorList>
    </citation>
    <scope>NUCLEOTIDE SEQUENCE</scope>
    <source>
        <strain evidence="1">HHB10654</strain>
    </source>
</reference>
<protein>
    <submittedName>
        <fullName evidence="1">Translation initiation factor eIF4e</fullName>
    </submittedName>
</protein>
<evidence type="ECO:0000313" key="2">
    <source>
        <dbReference type="Proteomes" id="UP000814140"/>
    </source>
</evidence>
<sequence>MTTTPPPVVPTIDVPKPERPSAGPRLPSLNQLAARIGANSPNAASAGNRPRLAASLLRTGSTTSLSTTTSAADSTAVIPPNTRSTSPAALSTSPPNSNSGSVNGDVGEPLTVEKVEKLALETASNEKPAKKVKGYKNIPSLDAITARYARTRTLSVDGTPVPPEAETFEDPKTPGVLTTAPEHPLQHSWTIYHDTKSKMPFTPATATIDGPHPQPAEAGVYEAGLTTVGDFDTVESYCRYFNWLKPPSKLERNSNYHLFKSGIKPMWEDEANANGGKWVLTMKNNPTLLDQSWQWLTMALVGEDLDEGDEICGAVVSLRSKVDRIQLWTRSKDDPEKINGIGKKLVKLLDVSEADGIGLEFQYNTEDRPLPNKFLSIQAVPQSSFRPSFQNKVSSPITGTPDGPASAGPGGAFAGFGVGGGILGGASGWRGKR</sequence>
<keyword evidence="2" id="KW-1185">Reference proteome</keyword>